<evidence type="ECO:0000256" key="1">
    <source>
        <dbReference type="SAM" id="Phobius"/>
    </source>
</evidence>
<gene>
    <name evidence="2" type="ORF">A176_003967</name>
</gene>
<dbReference type="Proteomes" id="UP000009026">
    <property type="component" value="Chromosome"/>
</dbReference>
<dbReference type="eggNOG" id="ENOG5031DBQ">
    <property type="taxonomic scope" value="Bacteria"/>
</dbReference>
<sequence>MSGPGLHLPKDDPRNKVLNLIRPPAFFLLCTGVLNVIYNIAGFVLAALKVTSPFVPAGAEASTLELSPTLALMLLVGILCGVLSAWGAISALNLRGYGLATVGGITALYILSPGCVIGVPVAVWMLFTLRRDGVREAFSMG</sequence>
<evidence type="ECO:0000313" key="3">
    <source>
        <dbReference type="Proteomes" id="UP000009026"/>
    </source>
</evidence>
<keyword evidence="1" id="KW-0472">Membrane</keyword>
<name>A0A0H4X0F1_9BACT</name>
<dbReference type="EMBL" id="CP012109">
    <property type="protein sequence ID" value="AKQ67055.1"/>
    <property type="molecule type" value="Genomic_DNA"/>
</dbReference>
<feature type="transmembrane region" description="Helical" evidence="1">
    <location>
        <begin position="25"/>
        <end position="48"/>
    </location>
</feature>
<evidence type="ECO:0000313" key="2">
    <source>
        <dbReference type="EMBL" id="AKQ67055.1"/>
    </source>
</evidence>
<keyword evidence="1" id="KW-1133">Transmembrane helix</keyword>
<proteinExistence type="predicted"/>
<accession>A0A0H4X0F1</accession>
<keyword evidence="1" id="KW-0812">Transmembrane</keyword>
<dbReference type="RefSeq" id="WP_002639792.1">
    <property type="nucleotide sequence ID" value="NZ_CP012109.1"/>
</dbReference>
<reference evidence="2 3" key="1">
    <citation type="journal article" date="2016" name="PLoS ONE">
        <title>Complete Genome Sequence and Comparative Genomics of a Novel Myxobacterium Myxococcus hansupus.</title>
        <authorList>
            <person name="Sharma G."/>
            <person name="Narwani T."/>
            <person name="Subramanian S."/>
        </authorList>
    </citation>
    <scope>NUCLEOTIDE SEQUENCE [LARGE SCALE GENOMIC DNA]</scope>
    <source>
        <strain evidence="3">mixupus</strain>
    </source>
</reference>
<protein>
    <submittedName>
        <fullName evidence="2">Uncharacterized protein</fullName>
    </submittedName>
</protein>
<dbReference type="OrthoDB" id="5382279at2"/>
<keyword evidence="3" id="KW-1185">Reference proteome</keyword>
<dbReference type="PATRIC" id="fig|1297742.4.peg.4008"/>
<feature type="transmembrane region" description="Helical" evidence="1">
    <location>
        <begin position="109"/>
        <end position="129"/>
    </location>
</feature>
<dbReference type="STRING" id="1297742.A176_003967"/>
<feature type="transmembrane region" description="Helical" evidence="1">
    <location>
        <begin position="69"/>
        <end position="89"/>
    </location>
</feature>
<dbReference type="KEGG" id="mym:A176_003967"/>
<organism evidence="2 3">
    <name type="scientific">Pseudomyxococcus hansupus</name>
    <dbReference type="NCBI Taxonomy" id="1297742"/>
    <lineage>
        <taxon>Bacteria</taxon>
        <taxon>Pseudomonadati</taxon>
        <taxon>Myxococcota</taxon>
        <taxon>Myxococcia</taxon>
        <taxon>Myxococcales</taxon>
        <taxon>Cystobacterineae</taxon>
        <taxon>Myxococcaceae</taxon>
        <taxon>Pseudomyxococcus</taxon>
    </lineage>
</organism>
<dbReference type="AlphaFoldDB" id="A0A0H4X0F1"/>